<evidence type="ECO:0000256" key="1">
    <source>
        <dbReference type="ARBA" id="ARBA00022737"/>
    </source>
</evidence>
<protein>
    <submittedName>
        <fullName evidence="7">Sporulation domain-containing protein</fullName>
    </submittedName>
</protein>
<feature type="domain" description="SPOR" evidence="6">
    <location>
        <begin position="456"/>
        <end position="541"/>
    </location>
</feature>
<dbReference type="PROSITE" id="PS50293">
    <property type="entry name" value="TPR_REGION"/>
    <property type="match status" value="1"/>
</dbReference>
<dbReference type="AlphaFoldDB" id="A0A081B7E1"/>
<dbReference type="PROSITE" id="PS51724">
    <property type="entry name" value="SPOR"/>
    <property type="match status" value="1"/>
</dbReference>
<keyword evidence="8" id="KW-1185">Reference proteome</keyword>
<dbReference type="EMBL" id="BBIO01000002">
    <property type="protein sequence ID" value="GAK43959.1"/>
    <property type="molecule type" value="Genomic_DNA"/>
</dbReference>
<dbReference type="SUPFAM" id="SSF48452">
    <property type="entry name" value="TPR-like"/>
    <property type="match status" value="1"/>
</dbReference>
<dbReference type="Gene3D" id="1.25.40.10">
    <property type="entry name" value="Tetratricopeptide repeat domain"/>
    <property type="match status" value="2"/>
</dbReference>
<evidence type="ECO:0000259" key="6">
    <source>
        <dbReference type="PROSITE" id="PS51724"/>
    </source>
</evidence>
<dbReference type="GO" id="GO:0042834">
    <property type="term" value="F:peptidoglycan binding"/>
    <property type="evidence" value="ECO:0007669"/>
    <property type="project" value="InterPro"/>
</dbReference>
<keyword evidence="5" id="KW-0732">Signal</keyword>
<gene>
    <name evidence="7" type="ORF">M2A_0458</name>
</gene>
<dbReference type="Proteomes" id="UP000028702">
    <property type="component" value="Unassembled WGS sequence"/>
</dbReference>
<evidence type="ECO:0000256" key="5">
    <source>
        <dbReference type="SAM" id="SignalP"/>
    </source>
</evidence>
<dbReference type="InterPro" id="IPR013105">
    <property type="entry name" value="TPR_2"/>
</dbReference>
<feature type="signal peptide" evidence="5">
    <location>
        <begin position="1"/>
        <end position="29"/>
    </location>
</feature>
<organism evidence="7 8">
    <name type="scientific">Tepidicaulis marinus</name>
    <dbReference type="NCBI Taxonomy" id="1333998"/>
    <lineage>
        <taxon>Bacteria</taxon>
        <taxon>Pseudomonadati</taxon>
        <taxon>Pseudomonadota</taxon>
        <taxon>Alphaproteobacteria</taxon>
        <taxon>Hyphomicrobiales</taxon>
        <taxon>Parvibaculaceae</taxon>
        <taxon>Tepidicaulis</taxon>
    </lineage>
</organism>
<dbReference type="PANTHER" id="PTHR44858">
    <property type="entry name" value="TETRATRICOPEPTIDE REPEAT PROTEIN 6"/>
    <property type="match status" value="1"/>
</dbReference>
<feature type="region of interest" description="Disordered" evidence="4">
    <location>
        <begin position="330"/>
        <end position="373"/>
    </location>
</feature>
<dbReference type="eggNOG" id="COG0457">
    <property type="taxonomic scope" value="Bacteria"/>
</dbReference>
<dbReference type="Pfam" id="PF07719">
    <property type="entry name" value="TPR_2"/>
    <property type="match status" value="1"/>
</dbReference>
<dbReference type="RefSeq" id="WP_052379141.1">
    <property type="nucleotide sequence ID" value="NZ_BBIO01000002.1"/>
</dbReference>
<name>A0A081B7E1_9HYPH</name>
<dbReference type="InterPro" id="IPR036680">
    <property type="entry name" value="SPOR-like_sf"/>
</dbReference>
<dbReference type="PANTHER" id="PTHR44858:SF1">
    <property type="entry name" value="UDP-N-ACETYLGLUCOSAMINE--PEPTIDE N-ACETYLGLUCOSAMINYLTRANSFERASE SPINDLY-RELATED"/>
    <property type="match status" value="1"/>
</dbReference>
<evidence type="ECO:0000256" key="3">
    <source>
        <dbReference type="PROSITE-ProRule" id="PRU00339"/>
    </source>
</evidence>
<feature type="chain" id="PRO_5001754914" evidence="5">
    <location>
        <begin position="30"/>
        <end position="546"/>
    </location>
</feature>
<reference evidence="7 8" key="1">
    <citation type="submission" date="2014-07" db="EMBL/GenBank/DDBJ databases">
        <title>Tepidicaulis marinum gen. nov., sp. nov., a novel marine bacterium denitrifying nitrate to nitrous oxide strictly under microaerobic conditions.</title>
        <authorList>
            <person name="Takeuchi M."/>
            <person name="Yamagishi T."/>
            <person name="Kamagata Y."/>
            <person name="Oshima K."/>
            <person name="Hattori M."/>
            <person name="Katayama T."/>
            <person name="Hanada S."/>
            <person name="Tamaki H."/>
            <person name="Marumo K."/>
            <person name="Maeda H."/>
            <person name="Nedachi M."/>
            <person name="Iwasaki W."/>
            <person name="Suwa Y."/>
            <person name="Sakata S."/>
        </authorList>
    </citation>
    <scope>NUCLEOTIDE SEQUENCE [LARGE SCALE GENOMIC DNA]</scope>
    <source>
        <strain evidence="7 8">MA2</strain>
    </source>
</reference>
<dbReference type="STRING" id="1333998.M2A_0458"/>
<feature type="compositionally biased region" description="Basic and acidic residues" evidence="4">
    <location>
        <begin position="332"/>
        <end position="342"/>
    </location>
</feature>
<evidence type="ECO:0000313" key="7">
    <source>
        <dbReference type="EMBL" id="GAK43959.1"/>
    </source>
</evidence>
<evidence type="ECO:0000256" key="2">
    <source>
        <dbReference type="ARBA" id="ARBA00022803"/>
    </source>
</evidence>
<dbReference type="SUPFAM" id="SSF110997">
    <property type="entry name" value="Sporulation related repeat"/>
    <property type="match status" value="1"/>
</dbReference>
<dbReference type="InterPro" id="IPR007730">
    <property type="entry name" value="SPOR-like_dom"/>
</dbReference>
<proteinExistence type="predicted"/>
<feature type="repeat" description="TPR" evidence="3">
    <location>
        <begin position="121"/>
        <end position="154"/>
    </location>
</feature>
<feature type="compositionally biased region" description="Basic and acidic residues" evidence="4">
    <location>
        <begin position="280"/>
        <end position="290"/>
    </location>
</feature>
<dbReference type="GO" id="GO:0009279">
    <property type="term" value="C:cell outer membrane"/>
    <property type="evidence" value="ECO:0007669"/>
    <property type="project" value="TreeGrafter"/>
</dbReference>
<comment type="caution">
    <text evidence="7">The sequence shown here is derived from an EMBL/GenBank/DDBJ whole genome shotgun (WGS) entry which is preliminary data.</text>
</comment>
<evidence type="ECO:0000256" key="4">
    <source>
        <dbReference type="SAM" id="MobiDB-lite"/>
    </source>
</evidence>
<dbReference type="Pfam" id="PF05036">
    <property type="entry name" value="SPOR"/>
    <property type="match status" value="1"/>
</dbReference>
<sequence length="546" mass="57194">MRRSFFKLNMIFAIALTLVMAPAGSGARADETGLSGGTSETGGGAIAALNAGTAALQSGNARAALDYLDKALQSGGLSAQGEAMAYHHRGIANLQLGQPGHAVADYTNAIWRDALPADILPRAYYNRAAAYSRTGDAARAEKDYSKALELNPDYAVAYHNRANIRRQQGRYGEAIADYNAAIDANMGKRAALSFFGRGMAKDANGDKLGAVEDIEKAVALDPSFTLARETLSAMAPQLTPEKLAENKPVAPLPVLPAQKQKPLEVKSLSPIGASAALSEPKQEPGAKEPARTAAITPPAAAPVPRSPSLALEEIRAPQVQVARLETALPKNAPEKVKPEKTQEVASPLAAPSRAPIEESAPQAATAAQDPWSATNARDVKLASLSGWKATVIRYAAAANGVPQGQISLKKPAVPADRSLTGSLPPASRPATAALQTQADALRYAQASAEEPVQNDAGALPTYRVQIGSFRSPSDASASWTKATAKHPALLKDMQPYIVEADLGEKGLYYRLQIGAFSGFSKAEGLCRSLKAEGTDCFVKRASAASQ</sequence>
<evidence type="ECO:0000313" key="8">
    <source>
        <dbReference type="Proteomes" id="UP000028702"/>
    </source>
</evidence>
<dbReference type="SMART" id="SM00028">
    <property type="entry name" value="TPR"/>
    <property type="match status" value="5"/>
</dbReference>
<keyword evidence="1" id="KW-0677">Repeat</keyword>
<dbReference type="InterPro" id="IPR019734">
    <property type="entry name" value="TPR_rpt"/>
</dbReference>
<accession>A0A081B7E1</accession>
<dbReference type="InterPro" id="IPR050498">
    <property type="entry name" value="Ycf3"/>
</dbReference>
<dbReference type="eggNOG" id="COG3087">
    <property type="taxonomic scope" value="Bacteria"/>
</dbReference>
<dbReference type="GO" id="GO:0046813">
    <property type="term" value="P:receptor-mediated virion attachment to host cell"/>
    <property type="evidence" value="ECO:0007669"/>
    <property type="project" value="TreeGrafter"/>
</dbReference>
<dbReference type="InterPro" id="IPR011990">
    <property type="entry name" value="TPR-like_helical_dom_sf"/>
</dbReference>
<dbReference type="PROSITE" id="PS50005">
    <property type="entry name" value="TPR"/>
    <property type="match status" value="1"/>
</dbReference>
<feature type="region of interest" description="Disordered" evidence="4">
    <location>
        <begin position="274"/>
        <end position="306"/>
    </location>
</feature>
<dbReference type="Gene3D" id="3.30.70.1070">
    <property type="entry name" value="Sporulation related repeat"/>
    <property type="match status" value="1"/>
</dbReference>
<keyword evidence="2 3" id="KW-0802">TPR repeat</keyword>
<dbReference type="Pfam" id="PF00515">
    <property type="entry name" value="TPR_1"/>
    <property type="match status" value="1"/>
</dbReference>